<dbReference type="CDD" id="cd00761">
    <property type="entry name" value="Glyco_tranf_GTA_type"/>
    <property type="match status" value="1"/>
</dbReference>
<dbReference type="RefSeq" id="WP_196610493.1">
    <property type="nucleotide sequence ID" value="NZ_VRYY01000651.1"/>
</dbReference>
<dbReference type="Pfam" id="PF00535">
    <property type="entry name" value="Glycos_transf_2"/>
    <property type="match status" value="1"/>
</dbReference>
<sequence length="279" mass="31600">MTKISVVIPCHNDGPYLEEALASVAAQAHADREVIVVDDRSDDPATLAVFEVLRERGIRIVPSRGPGPAAARNTGIAAATGVYILPLDADDLIEPEYMATAASVLDTESDVCVCFCDVRMFGLRKGEWRFSRQDVASILLGDTIITSASMFRKRDWEAVGGFDETLLHGFEDFSFWLSLLERGHRAHHIPEAFLHYRIKRRSRSARLFIEGREQDAALAVFNAHRDLYARHVEAFFMAYRRLHEERAQRECLLAWRVAGPLLRLEWKARQIVKRLLGRA</sequence>
<dbReference type="SUPFAM" id="SSF53448">
    <property type="entry name" value="Nucleotide-diphospho-sugar transferases"/>
    <property type="match status" value="1"/>
</dbReference>
<protein>
    <submittedName>
        <fullName evidence="2">Glycosyltransferase family 2 protein</fullName>
    </submittedName>
</protein>
<evidence type="ECO:0000313" key="2">
    <source>
        <dbReference type="EMBL" id="MBG3878622.1"/>
    </source>
</evidence>
<comment type="caution">
    <text evidence="2">The sequence shown here is derived from an EMBL/GenBank/DDBJ whole genome shotgun (WGS) entry which is preliminary data.</text>
</comment>
<reference evidence="2 3" key="1">
    <citation type="submission" date="2019-08" db="EMBL/GenBank/DDBJ databases">
        <authorList>
            <person name="Luo N."/>
        </authorList>
    </citation>
    <scope>NUCLEOTIDE SEQUENCE [LARGE SCALE GENOMIC DNA]</scope>
    <source>
        <strain evidence="2 3">NCIMB 9442</strain>
    </source>
</reference>
<name>A0ABS0J906_9BACT</name>
<keyword evidence="3" id="KW-1185">Reference proteome</keyword>
<accession>A0ABS0J906</accession>
<feature type="domain" description="Glycosyltransferase 2-like" evidence="1">
    <location>
        <begin position="5"/>
        <end position="124"/>
    </location>
</feature>
<dbReference type="InterPro" id="IPR029044">
    <property type="entry name" value="Nucleotide-diphossugar_trans"/>
</dbReference>
<organism evidence="2 3">
    <name type="scientific">Nitratidesulfovibrio oxamicus</name>
    <dbReference type="NCBI Taxonomy" id="32016"/>
    <lineage>
        <taxon>Bacteria</taxon>
        <taxon>Pseudomonadati</taxon>
        <taxon>Thermodesulfobacteriota</taxon>
        <taxon>Desulfovibrionia</taxon>
        <taxon>Desulfovibrionales</taxon>
        <taxon>Desulfovibrionaceae</taxon>
        <taxon>Nitratidesulfovibrio</taxon>
    </lineage>
</organism>
<gene>
    <name evidence="2" type="ORF">FVW20_16820</name>
</gene>
<dbReference type="PANTHER" id="PTHR43685:SF2">
    <property type="entry name" value="GLYCOSYLTRANSFERASE 2-LIKE DOMAIN-CONTAINING PROTEIN"/>
    <property type="match status" value="1"/>
</dbReference>
<evidence type="ECO:0000313" key="3">
    <source>
        <dbReference type="Proteomes" id="UP001194469"/>
    </source>
</evidence>
<dbReference type="InterPro" id="IPR050834">
    <property type="entry name" value="Glycosyltransf_2"/>
</dbReference>
<proteinExistence type="predicted"/>
<dbReference type="Proteomes" id="UP001194469">
    <property type="component" value="Unassembled WGS sequence"/>
</dbReference>
<dbReference type="Gene3D" id="3.90.550.10">
    <property type="entry name" value="Spore Coat Polysaccharide Biosynthesis Protein SpsA, Chain A"/>
    <property type="match status" value="1"/>
</dbReference>
<dbReference type="PANTHER" id="PTHR43685">
    <property type="entry name" value="GLYCOSYLTRANSFERASE"/>
    <property type="match status" value="1"/>
</dbReference>
<dbReference type="EMBL" id="VRYY01000651">
    <property type="protein sequence ID" value="MBG3878622.1"/>
    <property type="molecule type" value="Genomic_DNA"/>
</dbReference>
<evidence type="ECO:0000259" key="1">
    <source>
        <dbReference type="Pfam" id="PF00535"/>
    </source>
</evidence>
<dbReference type="InterPro" id="IPR001173">
    <property type="entry name" value="Glyco_trans_2-like"/>
</dbReference>